<keyword evidence="3" id="KW-1185">Reference proteome</keyword>
<gene>
    <name evidence="2" type="ORF">PVK06_024615</name>
</gene>
<organism evidence="2 3">
    <name type="scientific">Gossypium arboreum</name>
    <name type="common">Tree cotton</name>
    <name type="synonym">Gossypium nanking</name>
    <dbReference type="NCBI Taxonomy" id="29729"/>
    <lineage>
        <taxon>Eukaryota</taxon>
        <taxon>Viridiplantae</taxon>
        <taxon>Streptophyta</taxon>
        <taxon>Embryophyta</taxon>
        <taxon>Tracheophyta</taxon>
        <taxon>Spermatophyta</taxon>
        <taxon>Magnoliopsida</taxon>
        <taxon>eudicotyledons</taxon>
        <taxon>Gunneridae</taxon>
        <taxon>Pentapetalae</taxon>
        <taxon>rosids</taxon>
        <taxon>malvids</taxon>
        <taxon>Malvales</taxon>
        <taxon>Malvaceae</taxon>
        <taxon>Malvoideae</taxon>
        <taxon>Gossypium</taxon>
    </lineage>
</organism>
<evidence type="ECO:0000256" key="1">
    <source>
        <dbReference type="SAM" id="MobiDB-lite"/>
    </source>
</evidence>
<name>A0ABR0PEA5_GOSAR</name>
<accession>A0ABR0PEA5</accession>
<dbReference type="InterPro" id="IPR036691">
    <property type="entry name" value="Endo/exonu/phosph_ase_sf"/>
</dbReference>
<evidence type="ECO:0000313" key="2">
    <source>
        <dbReference type="EMBL" id="KAK5819600.1"/>
    </source>
</evidence>
<proteinExistence type="predicted"/>
<reference evidence="2 3" key="1">
    <citation type="submission" date="2023-03" db="EMBL/GenBank/DDBJ databases">
        <title>WGS of Gossypium arboreum.</title>
        <authorList>
            <person name="Yu D."/>
        </authorList>
    </citation>
    <scope>NUCLEOTIDE SEQUENCE [LARGE SCALE GENOMIC DNA]</scope>
    <source>
        <tissue evidence="2">Leaf</tissue>
    </source>
</reference>
<dbReference type="Proteomes" id="UP001358586">
    <property type="component" value="Chromosome 7"/>
</dbReference>
<comment type="caution">
    <text evidence="2">The sequence shown here is derived from an EMBL/GenBank/DDBJ whole genome shotgun (WGS) entry which is preliminary data.</text>
</comment>
<protein>
    <submittedName>
        <fullName evidence="2">Uncharacterized protein</fullName>
    </submittedName>
</protein>
<feature type="region of interest" description="Disordered" evidence="1">
    <location>
        <begin position="176"/>
        <end position="196"/>
    </location>
</feature>
<feature type="compositionally biased region" description="Basic and acidic residues" evidence="1">
    <location>
        <begin position="179"/>
        <end position="189"/>
    </location>
</feature>
<feature type="region of interest" description="Disordered" evidence="1">
    <location>
        <begin position="219"/>
        <end position="241"/>
    </location>
</feature>
<dbReference type="SUPFAM" id="SSF56219">
    <property type="entry name" value="DNase I-like"/>
    <property type="match status" value="1"/>
</dbReference>
<evidence type="ECO:0000313" key="3">
    <source>
        <dbReference type="Proteomes" id="UP001358586"/>
    </source>
</evidence>
<sequence length="400" mass="44324">MNTDSRARGCFARMVVYVDMEKPLVSCILINGHKQNVEYESLSTILFHYGRYRHVENSYSFRNSRTTSEKENAMSVLSLELQNTAGDGLEKKDRNFRPWVMAEKNSQVFKETVNGLGIGKTPIGQARGLLDQADPNSAAQQSTDAAGRGRWFSAVAGLLIEPGADLSLRLEGEGLSIRPDSKDAGRDRSGVPLDVGNLDSGKHSAVAFHESTHAKESNSLPSFKILNSSPTNPSGSDKVLRNRGRGAAKKHAKFFYGNNIHFKTSRIQGLYLKDSMEQLVESISALSKSNLGNEIEIELGVEKERANVPEHLNRSKRKLLWEGLRSVIPNHSFPWLIMGDFNAILSLSDKKITIFVGKHCNLFGNFAIITNEEIKRALFNMAPLKAPGSDGFQAHFFQSQ</sequence>
<dbReference type="EMBL" id="JARKNE010000007">
    <property type="protein sequence ID" value="KAK5819600.1"/>
    <property type="molecule type" value="Genomic_DNA"/>
</dbReference>
<feature type="compositionally biased region" description="Polar residues" evidence="1">
    <location>
        <begin position="219"/>
        <end position="235"/>
    </location>
</feature>